<feature type="chain" id="PRO_5012597926" description="Parvulin-like PPIase" evidence="9">
    <location>
        <begin position="26"/>
        <end position="285"/>
    </location>
</feature>
<gene>
    <name evidence="11" type="ORF">ROA7745_01770</name>
</gene>
<comment type="catalytic activity">
    <reaction evidence="1">
        <text>[protein]-peptidylproline (omega=180) = [protein]-peptidylproline (omega=0)</text>
        <dbReference type="Rhea" id="RHEA:16237"/>
        <dbReference type="Rhea" id="RHEA-COMP:10747"/>
        <dbReference type="Rhea" id="RHEA-COMP:10748"/>
        <dbReference type="ChEBI" id="CHEBI:83833"/>
        <dbReference type="ChEBI" id="CHEBI:83834"/>
        <dbReference type="EC" id="5.2.1.8"/>
    </reaction>
</comment>
<dbReference type="EC" id="5.2.1.8" evidence="3"/>
<evidence type="ECO:0000256" key="3">
    <source>
        <dbReference type="ARBA" id="ARBA00013194"/>
    </source>
</evidence>
<evidence type="ECO:0000256" key="5">
    <source>
        <dbReference type="ARBA" id="ARBA00023110"/>
    </source>
</evidence>
<evidence type="ECO:0000313" key="11">
    <source>
        <dbReference type="EMBL" id="SMC11949.1"/>
    </source>
</evidence>
<evidence type="ECO:0000256" key="8">
    <source>
        <dbReference type="PROSITE-ProRule" id="PRU00278"/>
    </source>
</evidence>
<keyword evidence="8 11" id="KW-0413">Isomerase</keyword>
<dbReference type="PANTHER" id="PTHR47245:SF2">
    <property type="entry name" value="PEPTIDYL-PROLYL CIS-TRANS ISOMERASE HP_0175-RELATED"/>
    <property type="match status" value="1"/>
</dbReference>
<reference evidence="11 12" key="1">
    <citation type="submission" date="2017-03" db="EMBL/GenBank/DDBJ databases">
        <authorList>
            <person name="Afonso C.L."/>
            <person name="Miller P.J."/>
            <person name="Scott M.A."/>
            <person name="Spackman E."/>
            <person name="Goraichik I."/>
            <person name="Dimitrov K.M."/>
            <person name="Suarez D.L."/>
            <person name="Swayne D.E."/>
        </authorList>
    </citation>
    <scope>NUCLEOTIDE SEQUENCE [LARGE SCALE GENOMIC DNA]</scope>
    <source>
        <strain evidence="11 12">CECT 7745</strain>
    </source>
</reference>
<keyword evidence="9" id="KW-0732">Signal</keyword>
<dbReference type="Gene3D" id="3.10.50.40">
    <property type="match status" value="1"/>
</dbReference>
<dbReference type="PANTHER" id="PTHR47245">
    <property type="entry name" value="PEPTIDYLPROLYL ISOMERASE"/>
    <property type="match status" value="1"/>
</dbReference>
<dbReference type="OrthoDB" id="14196at2"/>
<dbReference type="InterPro" id="IPR027304">
    <property type="entry name" value="Trigger_fact/SurA_dom_sf"/>
</dbReference>
<sequence length="285" mass="30999">MFTRLRFLPSAILTVMLAASLPVAAQDEPTAATVVAKVGDKEITVGHMLALRSGLPPHYNELADEVLFNGILDQLVQQTLLMQMIEEDPSLLTRLMIENESRALLAAEAIRGVMELPIDEEDLKAAYAEQFAGQSPETEYHAAHILVETEDEAKNIINQLGEGAEFAVLAKTLSTGPSGPNGGDLGWFGAGVMVEPFFNAVEALDPGAVSAPVQTQFGWHVIKLIEVRAKDIPTMDDVREQLVEELRQQAFDDLIAARQAETEIDRSGADAINRAVIKSDDILEN</sequence>
<dbReference type="InterPro" id="IPR046357">
    <property type="entry name" value="PPIase_dom_sf"/>
</dbReference>
<keyword evidence="12" id="KW-1185">Reference proteome</keyword>
<dbReference type="GO" id="GO:0003755">
    <property type="term" value="F:peptidyl-prolyl cis-trans isomerase activity"/>
    <property type="evidence" value="ECO:0007669"/>
    <property type="project" value="UniProtKB-KW"/>
</dbReference>
<evidence type="ECO:0000256" key="2">
    <source>
        <dbReference type="ARBA" id="ARBA00007656"/>
    </source>
</evidence>
<feature type="domain" description="PpiC" evidence="10">
    <location>
        <begin position="137"/>
        <end position="226"/>
    </location>
</feature>
<accession>A0A1X7BRW8</accession>
<comment type="similarity">
    <text evidence="2">Belongs to the PpiC/parvulin rotamase family.</text>
</comment>
<dbReference type="InterPro" id="IPR000297">
    <property type="entry name" value="PPIase_PpiC"/>
</dbReference>
<dbReference type="Proteomes" id="UP000193224">
    <property type="component" value="Unassembled WGS sequence"/>
</dbReference>
<feature type="signal peptide" evidence="9">
    <location>
        <begin position="1"/>
        <end position="25"/>
    </location>
</feature>
<evidence type="ECO:0000256" key="6">
    <source>
        <dbReference type="ARBA" id="ARBA00030642"/>
    </source>
</evidence>
<dbReference type="SUPFAM" id="SSF54534">
    <property type="entry name" value="FKBP-like"/>
    <property type="match status" value="1"/>
</dbReference>
<evidence type="ECO:0000259" key="10">
    <source>
        <dbReference type="PROSITE" id="PS50198"/>
    </source>
</evidence>
<evidence type="ECO:0000256" key="4">
    <source>
        <dbReference type="ARBA" id="ARBA00018370"/>
    </source>
</evidence>
<evidence type="ECO:0000313" key="12">
    <source>
        <dbReference type="Proteomes" id="UP000193224"/>
    </source>
</evidence>
<proteinExistence type="inferred from homology"/>
<dbReference type="RefSeq" id="WP_085799909.1">
    <property type="nucleotide sequence ID" value="NZ_FWXB01000005.1"/>
</dbReference>
<dbReference type="InterPro" id="IPR023058">
    <property type="entry name" value="PPIase_PpiC_CS"/>
</dbReference>
<dbReference type="PROSITE" id="PS01096">
    <property type="entry name" value="PPIC_PPIASE_1"/>
    <property type="match status" value="1"/>
</dbReference>
<dbReference type="EMBL" id="FWXB01000005">
    <property type="protein sequence ID" value="SMC11949.1"/>
    <property type="molecule type" value="Genomic_DNA"/>
</dbReference>
<evidence type="ECO:0000256" key="7">
    <source>
        <dbReference type="ARBA" id="ARBA00031484"/>
    </source>
</evidence>
<dbReference type="InterPro" id="IPR050245">
    <property type="entry name" value="PrsA_foldase"/>
</dbReference>
<keyword evidence="5 8" id="KW-0697">Rotamase</keyword>
<dbReference type="AlphaFoldDB" id="A0A1X7BRW8"/>
<evidence type="ECO:0000256" key="9">
    <source>
        <dbReference type="SAM" id="SignalP"/>
    </source>
</evidence>
<name>A0A1X7BRW8_9RHOB</name>
<organism evidence="11 12">
    <name type="scientific">Roseovarius aestuarii</name>
    <dbReference type="NCBI Taxonomy" id="475083"/>
    <lineage>
        <taxon>Bacteria</taxon>
        <taxon>Pseudomonadati</taxon>
        <taxon>Pseudomonadota</taxon>
        <taxon>Alphaproteobacteria</taxon>
        <taxon>Rhodobacterales</taxon>
        <taxon>Roseobacteraceae</taxon>
        <taxon>Roseovarius</taxon>
    </lineage>
</organism>
<protein>
    <recommendedName>
        <fullName evidence="4">Parvulin-like PPIase</fullName>
        <ecNumber evidence="3">5.2.1.8</ecNumber>
    </recommendedName>
    <alternativeName>
        <fullName evidence="6">Peptidyl-prolyl cis-trans isomerase plp</fullName>
    </alternativeName>
    <alternativeName>
        <fullName evidence="7">Rotamase plp</fullName>
    </alternativeName>
</protein>
<dbReference type="Pfam" id="PF13616">
    <property type="entry name" value="Rotamase_3"/>
    <property type="match status" value="1"/>
</dbReference>
<dbReference type="PROSITE" id="PS50198">
    <property type="entry name" value="PPIC_PPIASE_2"/>
    <property type="match status" value="1"/>
</dbReference>
<dbReference type="SUPFAM" id="SSF109998">
    <property type="entry name" value="Triger factor/SurA peptide-binding domain-like"/>
    <property type="match status" value="1"/>
</dbReference>
<evidence type="ECO:0000256" key="1">
    <source>
        <dbReference type="ARBA" id="ARBA00000971"/>
    </source>
</evidence>